<protein>
    <submittedName>
        <fullName evidence="1">Uncharacterized protein</fullName>
    </submittedName>
</protein>
<accession>R3U4Y1</accession>
<reference evidence="1 2" key="1">
    <citation type="submission" date="2013-02" db="EMBL/GenBank/DDBJ databases">
        <title>The Genome Sequence of Enterococcus caccae BAA-1240.</title>
        <authorList>
            <consortium name="The Broad Institute Genome Sequencing Platform"/>
            <consortium name="The Broad Institute Genome Sequencing Center for Infectious Disease"/>
            <person name="Earl A.M."/>
            <person name="Gilmore M.S."/>
            <person name="Lebreton F."/>
            <person name="Walker B."/>
            <person name="Young S.K."/>
            <person name="Zeng Q."/>
            <person name="Gargeya S."/>
            <person name="Fitzgerald M."/>
            <person name="Haas B."/>
            <person name="Abouelleil A."/>
            <person name="Alvarado L."/>
            <person name="Arachchi H.M."/>
            <person name="Berlin A.M."/>
            <person name="Chapman S.B."/>
            <person name="Dewar J."/>
            <person name="Goldberg J."/>
            <person name="Griggs A."/>
            <person name="Gujja S."/>
            <person name="Hansen M."/>
            <person name="Howarth C."/>
            <person name="Imamovic A."/>
            <person name="Larimer J."/>
            <person name="McCowan C."/>
            <person name="Murphy C."/>
            <person name="Neiman D."/>
            <person name="Pearson M."/>
            <person name="Priest M."/>
            <person name="Roberts A."/>
            <person name="Saif S."/>
            <person name="Shea T."/>
            <person name="Sisk P."/>
            <person name="Sykes S."/>
            <person name="Wortman J."/>
            <person name="Nusbaum C."/>
            <person name="Birren B."/>
        </authorList>
    </citation>
    <scope>NUCLEOTIDE SEQUENCE [LARGE SCALE GENOMIC DNA]</scope>
    <source>
        <strain evidence="1 2">ATCC BAA-1240</strain>
    </source>
</reference>
<name>R3U4Y1_9ENTE</name>
<evidence type="ECO:0000313" key="1">
    <source>
        <dbReference type="EMBL" id="EOL48999.1"/>
    </source>
</evidence>
<proteinExistence type="predicted"/>
<gene>
    <name evidence="1" type="ORF">UC7_00844</name>
</gene>
<sequence>MNRKKKLDKLMTVFTEEKKFILDGYYRIRTINEDTIELAYLIAGPCGESIVHPQITVSLATKPFPIAIKLIDMVPSPPLFLIRDTNNMDEIDLALDALIEKFTHLL</sequence>
<evidence type="ECO:0000313" key="2">
    <source>
        <dbReference type="Proteomes" id="UP000013840"/>
    </source>
</evidence>
<dbReference type="RefSeq" id="WP_010770996.1">
    <property type="nucleotide sequence ID" value="NZ_KB946333.1"/>
</dbReference>
<organism evidence="1 2">
    <name type="scientific">Enterococcus caccae ATCC BAA-1240</name>
    <dbReference type="NCBI Taxonomy" id="1158612"/>
    <lineage>
        <taxon>Bacteria</taxon>
        <taxon>Bacillati</taxon>
        <taxon>Bacillota</taxon>
        <taxon>Bacilli</taxon>
        <taxon>Lactobacillales</taxon>
        <taxon>Enterococcaceae</taxon>
        <taxon>Enterococcus</taxon>
    </lineage>
</organism>
<dbReference type="PATRIC" id="fig|1158612.3.peg.825"/>
<dbReference type="OrthoDB" id="2223244at2"/>
<dbReference type="EMBL" id="AJAU01000010">
    <property type="protein sequence ID" value="EOL48999.1"/>
    <property type="molecule type" value="Genomic_DNA"/>
</dbReference>
<dbReference type="AlphaFoldDB" id="R3U4Y1"/>
<comment type="caution">
    <text evidence="1">The sequence shown here is derived from an EMBL/GenBank/DDBJ whole genome shotgun (WGS) entry which is preliminary data.</text>
</comment>
<dbReference type="Proteomes" id="UP000013840">
    <property type="component" value="Unassembled WGS sequence"/>
</dbReference>
<keyword evidence="2" id="KW-1185">Reference proteome</keyword>